<name>N8QHP0_9GAMM</name>
<dbReference type="PANTHER" id="PTHR30399">
    <property type="entry name" value="UNCHARACTERIZED PROTEIN YGJP"/>
    <property type="match status" value="1"/>
</dbReference>
<dbReference type="EMBL" id="APOH01000003">
    <property type="protein sequence ID" value="ENU21397.1"/>
    <property type="molecule type" value="Genomic_DNA"/>
</dbReference>
<sequence>MSSTIKQTDMPLASAENLAVVYGGGEIPFQLEFSKRKSLEISVNPDKSVFVKAPEGTDPDAIEAKVKKHARWIKRQIRYFDQFDPRTPSRKYVSGESHLYLGKKYRLKVEVEPNNSVALKAGFFEVTSTNGKPDHVKSLLRDWYFEKANFYLNKIFLECWEKFKYPDSEKPNVKIMQLKKRWGSLSKNRTLTLNRDLIKAPKECIEYVIIHELCHLEHHHHGPEFYQLLERSLPDWVRRKQKLEMALI</sequence>
<protein>
    <recommendedName>
        <fullName evidence="1">YgjP-like metallopeptidase domain-containing protein</fullName>
    </recommendedName>
</protein>
<dbReference type="Proteomes" id="UP000013086">
    <property type="component" value="Unassembled WGS sequence"/>
</dbReference>
<evidence type="ECO:0000313" key="2">
    <source>
        <dbReference type="EMBL" id="ENU21397.1"/>
    </source>
</evidence>
<dbReference type="Gene3D" id="3.30.2010.10">
    <property type="entry name" value="Metalloproteases ('zincins'), catalytic domain"/>
    <property type="match status" value="1"/>
</dbReference>
<dbReference type="AlphaFoldDB" id="N8QHP0"/>
<proteinExistence type="predicted"/>
<dbReference type="OrthoDB" id="9811177at2"/>
<reference evidence="2 3" key="1">
    <citation type="submission" date="2013-02" db="EMBL/GenBank/DDBJ databases">
        <title>The Genome Sequence of Acinetobacter sp. ANC 3994.</title>
        <authorList>
            <consortium name="The Broad Institute Genome Sequencing Platform"/>
            <consortium name="The Broad Institute Genome Sequencing Center for Infectious Disease"/>
            <person name="Cerqueira G."/>
            <person name="Feldgarden M."/>
            <person name="Courvalin P."/>
            <person name="Perichon B."/>
            <person name="Grillot-Courvalin C."/>
            <person name="Clermont D."/>
            <person name="Rocha E."/>
            <person name="Yoon E.-J."/>
            <person name="Nemec A."/>
            <person name="Walker B."/>
            <person name="Young S.K."/>
            <person name="Zeng Q."/>
            <person name="Gargeya S."/>
            <person name="Fitzgerald M."/>
            <person name="Haas B."/>
            <person name="Abouelleil A."/>
            <person name="Alvarado L."/>
            <person name="Arachchi H.M."/>
            <person name="Berlin A.M."/>
            <person name="Chapman S.B."/>
            <person name="Dewar J."/>
            <person name="Goldberg J."/>
            <person name="Griggs A."/>
            <person name="Gujja S."/>
            <person name="Hansen M."/>
            <person name="Howarth C."/>
            <person name="Imamovic A."/>
            <person name="Larimer J."/>
            <person name="McCowan C."/>
            <person name="Murphy C."/>
            <person name="Neiman D."/>
            <person name="Pearson M."/>
            <person name="Priest M."/>
            <person name="Roberts A."/>
            <person name="Saif S."/>
            <person name="Shea T."/>
            <person name="Sisk P."/>
            <person name="Sykes S."/>
            <person name="Wortman J."/>
            <person name="Nusbaum C."/>
            <person name="Birren B."/>
        </authorList>
    </citation>
    <scope>NUCLEOTIDE SEQUENCE [LARGE SCALE GENOMIC DNA]</scope>
    <source>
        <strain evidence="2 3">ANC 3994</strain>
    </source>
</reference>
<dbReference type="InterPro" id="IPR053136">
    <property type="entry name" value="UTP_pyrophosphatase-like"/>
</dbReference>
<comment type="caution">
    <text evidence="2">The sequence shown here is derived from an EMBL/GenBank/DDBJ whole genome shotgun (WGS) entry which is preliminary data.</text>
</comment>
<gene>
    <name evidence="2" type="ORF">F994_00104</name>
</gene>
<feature type="domain" description="YgjP-like metallopeptidase" evidence="1">
    <location>
        <begin position="37"/>
        <end position="244"/>
    </location>
</feature>
<dbReference type="RefSeq" id="WP_004650258.1">
    <property type="nucleotide sequence ID" value="NZ_KB849170.1"/>
</dbReference>
<evidence type="ECO:0000259" key="1">
    <source>
        <dbReference type="Pfam" id="PF01863"/>
    </source>
</evidence>
<dbReference type="Pfam" id="PF01863">
    <property type="entry name" value="YgjP-like"/>
    <property type="match status" value="1"/>
</dbReference>
<organism evidence="2 3">
    <name type="scientific">Acinetobacter bohemicus ANC 3994</name>
    <dbReference type="NCBI Taxonomy" id="1217715"/>
    <lineage>
        <taxon>Bacteria</taxon>
        <taxon>Pseudomonadati</taxon>
        <taxon>Pseudomonadota</taxon>
        <taxon>Gammaproteobacteria</taxon>
        <taxon>Moraxellales</taxon>
        <taxon>Moraxellaceae</taxon>
        <taxon>Acinetobacter</taxon>
    </lineage>
</organism>
<dbReference type="CDD" id="cd07344">
    <property type="entry name" value="M48_yhfN_like"/>
    <property type="match status" value="1"/>
</dbReference>
<dbReference type="InterPro" id="IPR002725">
    <property type="entry name" value="YgjP-like_metallopeptidase"/>
</dbReference>
<dbReference type="PATRIC" id="fig|1217715.3.peg.102"/>
<dbReference type="eggNOG" id="COG1451">
    <property type="taxonomic scope" value="Bacteria"/>
</dbReference>
<accession>N8QHP0</accession>
<dbReference type="HOGENOM" id="CLU_065947_1_1_6"/>
<dbReference type="PANTHER" id="PTHR30399:SF1">
    <property type="entry name" value="UTP PYROPHOSPHATASE"/>
    <property type="match status" value="1"/>
</dbReference>
<evidence type="ECO:0000313" key="3">
    <source>
        <dbReference type="Proteomes" id="UP000013086"/>
    </source>
</evidence>